<keyword evidence="7" id="KW-1185">Reference proteome</keyword>
<dbReference type="Gene3D" id="1.10.1710.10">
    <property type="entry name" value="ProQ/FinO domain"/>
    <property type="match status" value="1"/>
</dbReference>
<reference evidence="6" key="1">
    <citation type="submission" date="2021-04" db="EMBL/GenBank/DDBJ databases">
        <title>Oceanospirillales bacteria with DddD are important DMSP degraders in coastal seawater.</title>
        <authorList>
            <person name="Liu J."/>
        </authorList>
    </citation>
    <scope>NUCLEOTIDE SEQUENCE</scope>
    <source>
        <strain evidence="6">D13-1</strain>
    </source>
</reference>
<dbReference type="Proteomes" id="UP001058461">
    <property type="component" value="Chromosome"/>
</dbReference>
<evidence type="ECO:0000256" key="4">
    <source>
        <dbReference type="SAM" id="MobiDB-lite"/>
    </source>
</evidence>
<evidence type="ECO:0000256" key="3">
    <source>
        <dbReference type="ARBA" id="ARBA00023186"/>
    </source>
</evidence>
<evidence type="ECO:0000256" key="1">
    <source>
        <dbReference type="ARBA" id="ARBA00022490"/>
    </source>
</evidence>
<proteinExistence type="predicted"/>
<protein>
    <submittedName>
        <fullName evidence="6">ProQ/FinO family protein</fullName>
    </submittedName>
</protein>
<keyword evidence="1" id="KW-0963">Cytoplasm</keyword>
<dbReference type="InterPro" id="IPR016103">
    <property type="entry name" value="ProQ/FinO"/>
</dbReference>
<name>A0ABY5HQZ6_9GAMM</name>
<dbReference type="PANTHER" id="PTHR38106">
    <property type="entry name" value="RNA CHAPERONE PROQ"/>
    <property type="match status" value="1"/>
</dbReference>
<accession>A0ABY5HQZ6</accession>
<dbReference type="SMART" id="SM00945">
    <property type="entry name" value="ProQ"/>
    <property type="match status" value="1"/>
</dbReference>
<dbReference type="EMBL" id="CP073347">
    <property type="protein sequence ID" value="UTW13311.1"/>
    <property type="molecule type" value="Genomic_DNA"/>
</dbReference>
<evidence type="ECO:0000313" key="6">
    <source>
        <dbReference type="EMBL" id="UTW13311.1"/>
    </source>
</evidence>
<evidence type="ECO:0000313" key="7">
    <source>
        <dbReference type="Proteomes" id="UP001058461"/>
    </source>
</evidence>
<dbReference type="InterPro" id="IPR023529">
    <property type="entry name" value="ProQ"/>
</dbReference>
<keyword evidence="2" id="KW-0694">RNA-binding</keyword>
<organism evidence="6 7">
    <name type="scientific">Marinobacterium rhizophilum</name>
    <dbReference type="NCBI Taxonomy" id="420402"/>
    <lineage>
        <taxon>Bacteria</taxon>
        <taxon>Pseudomonadati</taxon>
        <taxon>Pseudomonadota</taxon>
        <taxon>Gammaproteobacteria</taxon>
        <taxon>Oceanospirillales</taxon>
        <taxon>Oceanospirillaceae</taxon>
        <taxon>Marinobacterium</taxon>
    </lineage>
</organism>
<keyword evidence="3" id="KW-0143">Chaperone</keyword>
<dbReference type="RefSeq" id="WP_255855486.1">
    <property type="nucleotide sequence ID" value="NZ_CP073347.1"/>
</dbReference>
<dbReference type="Pfam" id="PF04352">
    <property type="entry name" value="ProQ"/>
    <property type="match status" value="1"/>
</dbReference>
<evidence type="ECO:0000259" key="5">
    <source>
        <dbReference type="SMART" id="SM00945"/>
    </source>
</evidence>
<feature type="region of interest" description="Disordered" evidence="4">
    <location>
        <begin position="142"/>
        <end position="196"/>
    </location>
</feature>
<dbReference type="SUPFAM" id="SSF48657">
    <property type="entry name" value="FinO-like"/>
    <property type="match status" value="1"/>
</dbReference>
<feature type="domain" description="ProQ/FinO" evidence="5">
    <location>
        <begin position="64"/>
        <end position="172"/>
    </location>
</feature>
<sequence>MNDNVNVVVERTEQLLGELDQLLEQREQIRVDTPKQQSESVIVNDVASTANTASTENTKSRSKNRVANQAALKLLMETYPKTFSRTGVRPLKIGIQEDLLADEKIAKNKIKRALASYVRTLSYYRSLQAGAARIDLAGEAAGEVSEQEAEHAKGKLKEINRQRRERDQQQRKEQAEKEKSDRLTNKLEQLVNLKGR</sequence>
<feature type="compositionally biased region" description="Basic and acidic residues" evidence="4">
    <location>
        <begin position="148"/>
        <end position="185"/>
    </location>
</feature>
<gene>
    <name evidence="6" type="ORF">KDW95_06545</name>
</gene>
<dbReference type="InterPro" id="IPR036442">
    <property type="entry name" value="ProQ/FinO_sf"/>
</dbReference>
<dbReference type="PANTHER" id="PTHR38106:SF1">
    <property type="entry name" value="RNA CHAPERONE PROQ"/>
    <property type="match status" value="1"/>
</dbReference>
<evidence type="ECO:0000256" key="2">
    <source>
        <dbReference type="ARBA" id="ARBA00022884"/>
    </source>
</evidence>